<reference evidence="3 4" key="1">
    <citation type="journal article" date="2011" name="Genome Biol.">
        <title>Comparative genome sequence analysis underscores mycoparasitism as the ancestral life style of Trichoderma.</title>
        <authorList>
            <person name="Kubicek C.P."/>
            <person name="Herrera-Estrella A."/>
            <person name="Seidl-Seiboth V."/>
            <person name="Martinez D.A."/>
            <person name="Druzhinina I.S."/>
            <person name="Thon M."/>
            <person name="Zeilinger S."/>
            <person name="Casas-Flores S."/>
            <person name="Horwitz B.A."/>
            <person name="Mukherjee P.K."/>
            <person name="Mukherjee M."/>
            <person name="Kredics L."/>
            <person name="Alcaraz L.D."/>
            <person name="Aerts A."/>
            <person name="Antal Z."/>
            <person name="Atanasova L."/>
            <person name="Cervantes-Badillo M.G."/>
            <person name="Challacombe J."/>
            <person name="Chertkov O."/>
            <person name="McCluskey K."/>
            <person name="Coulpier F."/>
            <person name="Deshpande N."/>
            <person name="von Doehren H."/>
            <person name="Ebbole D.J."/>
            <person name="Esquivel-Naranjo E.U."/>
            <person name="Fekete E."/>
            <person name="Flipphi M."/>
            <person name="Glaser F."/>
            <person name="Gomez-Rodriguez E.Y."/>
            <person name="Gruber S."/>
            <person name="Han C."/>
            <person name="Henrissat B."/>
            <person name="Hermosa R."/>
            <person name="Hernandez-Onate M."/>
            <person name="Karaffa L."/>
            <person name="Kosti I."/>
            <person name="Le Crom S."/>
            <person name="Lindquist E."/>
            <person name="Lucas S."/>
            <person name="Luebeck M."/>
            <person name="Luebeck P.S."/>
            <person name="Margeot A."/>
            <person name="Metz B."/>
            <person name="Misra M."/>
            <person name="Nevalainen H."/>
            <person name="Omann M."/>
            <person name="Packer N."/>
            <person name="Perrone G."/>
            <person name="Uresti-Rivera E.E."/>
            <person name="Salamov A."/>
            <person name="Schmoll M."/>
            <person name="Seiboth B."/>
            <person name="Shapiro H."/>
            <person name="Sukno S."/>
            <person name="Tamayo-Ramos J.A."/>
            <person name="Tisch D."/>
            <person name="Wiest A."/>
            <person name="Wilkinson H.H."/>
            <person name="Zhang M."/>
            <person name="Coutinho P.M."/>
            <person name="Kenerley C.M."/>
            <person name="Monte E."/>
            <person name="Baker S.E."/>
            <person name="Grigoriev I.V."/>
        </authorList>
    </citation>
    <scope>NUCLEOTIDE SEQUENCE [LARGE SCALE GENOMIC DNA]</scope>
    <source>
        <strain evidence="4">Gv29-8 / FGSC 10586</strain>
    </source>
</reference>
<dbReference type="VEuPathDB" id="FungiDB:TRIVIDRAFT_203418"/>
<gene>
    <name evidence="3" type="ORF">TRIVIDRAFT_203418</name>
</gene>
<dbReference type="OrthoDB" id="10266325at2759"/>
<feature type="region of interest" description="Disordered" evidence="1">
    <location>
        <begin position="1"/>
        <end position="40"/>
    </location>
</feature>
<keyword evidence="4" id="KW-1185">Reference proteome</keyword>
<evidence type="ECO:0000256" key="1">
    <source>
        <dbReference type="SAM" id="MobiDB-lite"/>
    </source>
</evidence>
<dbReference type="Proteomes" id="UP000007115">
    <property type="component" value="Unassembled WGS sequence"/>
</dbReference>
<feature type="domain" description="Tse2 ADP-ribosyltransferase toxin" evidence="2">
    <location>
        <begin position="42"/>
        <end position="195"/>
    </location>
</feature>
<dbReference type="InParanoid" id="G9N0G5"/>
<evidence type="ECO:0000259" key="2">
    <source>
        <dbReference type="Pfam" id="PF18648"/>
    </source>
</evidence>
<feature type="compositionally biased region" description="Basic and acidic residues" evidence="1">
    <location>
        <begin position="26"/>
        <end position="40"/>
    </location>
</feature>
<dbReference type="HOGENOM" id="CLU_108095_0_0_1"/>
<sequence length="227" mass="26242">MEAMQEMKKQTSEQARSKKGSYALESELRTKARRQEVKFSDPSRNLAEHNYYRSAHAFPRDHEVVVYKDGLVYPAVNGNNCTPTNGAVMYTDFVMQKFARAWIEMDISGKERSCKTGKQYIYTNPEGTPIPSHLILIQEWVNSRFSLQPAHGIPLTGRNVHSHKIDAGANLILDLNQALGEFYNKHATRMKVRKWIKSKPCQKDLEGEAEKKWMKRWMGIRNIRQGR</sequence>
<organism evidence="3 4">
    <name type="scientific">Hypocrea virens (strain Gv29-8 / FGSC 10586)</name>
    <name type="common">Gliocladium virens</name>
    <name type="synonym">Trichoderma virens</name>
    <dbReference type="NCBI Taxonomy" id="413071"/>
    <lineage>
        <taxon>Eukaryota</taxon>
        <taxon>Fungi</taxon>
        <taxon>Dikarya</taxon>
        <taxon>Ascomycota</taxon>
        <taxon>Pezizomycotina</taxon>
        <taxon>Sordariomycetes</taxon>
        <taxon>Hypocreomycetidae</taxon>
        <taxon>Hypocreales</taxon>
        <taxon>Hypocreaceae</taxon>
        <taxon>Trichoderma</taxon>
    </lineage>
</organism>
<dbReference type="Pfam" id="PF18648">
    <property type="entry name" value="ADPRTs_Tse2"/>
    <property type="match status" value="1"/>
</dbReference>
<evidence type="ECO:0000313" key="4">
    <source>
        <dbReference type="Proteomes" id="UP000007115"/>
    </source>
</evidence>
<dbReference type="GeneID" id="25790238"/>
<name>G9N0G5_HYPVG</name>
<feature type="compositionally biased region" description="Basic and acidic residues" evidence="1">
    <location>
        <begin position="1"/>
        <end position="11"/>
    </location>
</feature>
<evidence type="ECO:0000313" key="3">
    <source>
        <dbReference type="EMBL" id="EHK19847.1"/>
    </source>
</evidence>
<protein>
    <recommendedName>
        <fullName evidence="2">Tse2 ADP-ribosyltransferase toxin domain-containing protein</fullName>
    </recommendedName>
</protein>
<accession>G9N0G5</accession>
<dbReference type="eggNOG" id="ENOG502SW34">
    <property type="taxonomic scope" value="Eukaryota"/>
</dbReference>
<dbReference type="EMBL" id="ABDF02000082">
    <property type="protein sequence ID" value="EHK19847.1"/>
    <property type="molecule type" value="Genomic_DNA"/>
</dbReference>
<dbReference type="AlphaFoldDB" id="G9N0G5"/>
<proteinExistence type="predicted"/>
<dbReference type="RefSeq" id="XP_013954044.1">
    <property type="nucleotide sequence ID" value="XM_014098569.1"/>
</dbReference>
<dbReference type="InterPro" id="IPR041018">
    <property type="entry name" value="ADPRTs_Tse2"/>
</dbReference>
<comment type="caution">
    <text evidence="3">The sequence shown here is derived from an EMBL/GenBank/DDBJ whole genome shotgun (WGS) entry which is preliminary data.</text>
</comment>